<accession>A0A078L5W7</accession>
<keyword evidence="3" id="KW-1185">Reference proteome</keyword>
<name>A0A078L5W7_9GAMM</name>
<evidence type="ECO:0000313" key="3">
    <source>
        <dbReference type="Proteomes" id="UP000044071"/>
    </source>
</evidence>
<evidence type="ECO:0000313" key="2">
    <source>
        <dbReference type="EMBL" id="CDZ79338.1"/>
    </source>
</evidence>
<dbReference type="eggNOG" id="COG4244">
    <property type="taxonomic scope" value="Bacteria"/>
</dbReference>
<keyword evidence="1" id="KW-1133">Transmembrane helix</keyword>
<organism evidence="2 3">
    <name type="scientific">Legionella massiliensis</name>
    <dbReference type="NCBI Taxonomy" id="1034943"/>
    <lineage>
        <taxon>Bacteria</taxon>
        <taxon>Pseudomonadati</taxon>
        <taxon>Pseudomonadota</taxon>
        <taxon>Gammaproteobacteria</taxon>
        <taxon>Legionellales</taxon>
        <taxon>Legionellaceae</taxon>
        <taxon>Legionella</taxon>
    </lineage>
</organism>
<keyword evidence="1" id="KW-0472">Membrane</keyword>
<dbReference type="RefSeq" id="WP_342666492.1">
    <property type="nucleotide sequence ID" value="NZ_CCVW01000005.1"/>
</dbReference>
<feature type="transmembrane region" description="Helical" evidence="1">
    <location>
        <begin position="99"/>
        <end position="120"/>
    </location>
</feature>
<gene>
    <name evidence="2" type="ORF">BN59_03656</name>
</gene>
<feature type="transmembrane region" description="Helical" evidence="1">
    <location>
        <begin position="6"/>
        <end position="24"/>
    </location>
</feature>
<proteinExistence type="predicted"/>
<feature type="transmembrane region" description="Helical" evidence="1">
    <location>
        <begin position="36"/>
        <end position="55"/>
    </location>
</feature>
<sequence length="150" mass="16593">MALFSTSLGFYSLAYLCSKLAILPKTAAEFELVARWCLWVVGVLVIGTVLAGLYAFNTVRHDAPSHLVMIDPRNWALVTAGTMILTALWSIWRTYKRKVITITFIIVLLSVQGLLLATAWRGAELVFRYGLGVMSLPKAEGEGHHHGAEF</sequence>
<keyword evidence="1" id="KW-0812">Transmembrane</keyword>
<dbReference type="AlphaFoldDB" id="A0A078L5W7"/>
<feature type="transmembrane region" description="Helical" evidence="1">
    <location>
        <begin position="75"/>
        <end position="92"/>
    </location>
</feature>
<dbReference type="Proteomes" id="UP000044071">
    <property type="component" value="Unassembled WGS sequence"/>
</dbReference>
<reference evidence="2 3" key="1">
    <citation type="submission" date="2014-06" db="EMBL/GenBank/DDBJ databases">
        <authorList>
            <person name="Urmite Genomes Urmite Genomes"/>
        </authorList>
    </citation>
    <scope>NUCLEOTIDE SEQUENCE [LARGE SCALE GENOMIC DNA]</scope>
</reference>
<evidence type="ECO:0000256" key="1">
    <source>
        <dbReference type="SAM" id="Phobius"/>
    </source>
</evidence>
<dbReference type="EMBL" id="CCSB01000005">
    <property type="protein sequence ID" value="CDZ79338.1"/>
    <property type="molecule type" value="Genomic_DNA"/>
</dbReference>
<protein>
    <submittedName>
        <fullName evidence="2">Putative membrane protein</fullName>
    </submittedName>
</protein>